<dbReference type="eggNOG" id="ENOG502RXU0">
    <property type="taxonomic scope" value="Eukaryota"/>
</dbReference>
<keyword evidence="2" id="KW-1133">Transmembrane helix</keyword>
<keyword evidence="5" id="KW-1185">Reference proteome</keyword>
<organism evidence="4 5">
    <name type="scientific">Ichthyophthirius multifiliis</name>
    <name type="common">White spot disease agent</name>
    <name type="synonym">Ich</name>
    <dbReference type="NCBI Taxonomy" id="5932"/>
    <lineage>
        <taxon>Eukaryota</taxon>
        <taxon>Sar</taxon>
        <taxon>Alveolata</taxon>
        <taxon>Ciliophora</taxon>
        <taxon>Intramacronucleata</taxon>
        <taxon>Oligohymenophorea</taxon>
        <taxon>Hymenostomatida</taxon>
        <taxon>Ophryoglenina</taxon>
        <taxon>Ichthyophthirius</taxon>
    </lineage>
</organism>
<dbReference type="InterPro" id="IPR020846">
    <property type="entry name" value="MFS_dom"/>
</dbReference>
<dbReference type="SUPFAM" id="SSF103473">
    <property type="entry name" value="MFS general substrate transporter"/>
    <property type="match status" value="1"/>
</dbReference>
<reference evidence="4 5" key="1">
    <citation type="submission" date="2011-07" db="EMBL/GenBank/DDBJ databases">
        <authorList>
            <person name="Coyne R."/>
            <person name="Brami D."/>
            <person name="Johnson J."/>
            <person name="Hostetler J."/>
            <person name="Hannick L."/>
            <person name="Clark T."/>
            <person name="Cassidy-Hanley D."/>
            <person name="Inman J."/>
        </authorList>
    </citation>
    <scope>NUCLEOTIDE SEQUENCE [LARGE SCALE GENOMIC DNA]</scope>
    <source>
        <strain evidence="4 5">G5</strain>
    </source>
</reference>
<evidence type="ECO:0000256" key="1">
    <source>
        <dbReference type="ARBA" id="ARBA00004141"/>
    </source>
</evidence>
<name>G0QNH6_ICHMU</name>
<feature type="transmembrane region" description="Helical" evidence="2">
    <location>
        <begin position="385"/>
        <end position="405"/>
    </location>
</feature>
<feature type="domain" description="Major facilitator superfamily (MFS) profile" evidence="3">
    <location>
        <begin position="40"/>
        <end position="456"/>
    </location>
</feature>
<dbReference type="CDD" id="cd06174">
    <property type="entry name" value="MFS"/>
    <property type="match status" value="1"/>
</dbReference>
<evidence type="ECO:0000256" key="2">
    <source>
        <dbReference type="SAM" id="Phobius"/>
    </source>
</evidence>
<feature type="transmembrane region" description="Helical" evidence="2">
    <location>
        <begin position="173"/>
        <end position="191"/>
    </location>
</feature>
<dbReference type="PANTHER" id="PTHR23524">
    <property type="entry name" value="TRANSPORTER, PUTATIVE (AFU_ORTHOLOGUE AFUA_8G04850)-RELATED"/>
    <property type="match status" value="1"/>
</dbReference>
<accession>G0QNH6</accession>
<feature type="transmembrane region" description="Helical" evidence="2">
    <location>
        <begin position="327"/>
        <end position="344"/>
    </location>
</feature>
<dbReference type="InterPro" id="IPR036259">
    <property type="entry name" value="MFS_trans_sf"/>
</dbReference>
<dbReference type="EC" id="1.6.5.3" evidence="4"/>
<dbReference type="InterPro" id="IPR011701">
    <property type="entry name" value="MFS"/>
</dbReference>
<feature type="transmembrane region" description="Helical" evidence="2">
    <location>
        <begin position="88"/>
        <end position="107"/>
    </location>
</feature>
<feature type="transmembrane region" description="Helical" evidence="2">
    <location>
        <begin position="139"/>
        <end position="161"/>
    </location>
</feature>
<feature type="transmembrane region" description="Helical" evidence="2">
    <location>
        <begin position="434"/>
        <end position="454"/>
    </location>
</feature>
<dbReference type="Proteomes" id="UP000008983">
    <property type="component" value="Unassembled WGS sequence"/>
</dbReference>
<evidence type="ECO:0000313" key="4">
    <source>
        <dbReference type="EMBL" id="EGR33238.1"/>
    </source>
</evidence>
<keyword evidence="2" id="KW-0812">Transmembrane</keyword>
<dbReference type="STRING" id="857967.G0QNH6"/>
<sequence>MSQQDQINYDSNLNTNLVLNKDNNKQYTFFWNLIFLEQGITKLNYVALLLNYFLLTLIFVTTESLQPMLFQDKFQIKQENQGSENANLLLADIIIKILFAPIMGIICDKVGRKYTLFYGILIISISLALMPLSTSIYPMYLLLRILYAHGSITICIVPIFADYVQNITKGKGAAINVVFASLGAVSSVEIINNGLRNQLSIKQIYWVIAFSYFCLGCMMCIYIKNGKYYLDNTKDKKNDMVQIIKIGIQSAKNPMIFIGYLTSFLARGDSILFTLFLVLWSNKYIPDYNQANIKAATLSGIAYTIILFFCIFYGIAMERYCKYKVHITMFLLASIGCFMLNFADKGPNSWISYLAISILGVGMSGFLTSSQYLINKYADNNNRGYINGLASLIGVLGIFVCSVIGGYIYDKLGSVNIILFFILYNIFNKQNITFMLFGIMSIIAIILLFITWYINKDKNFENDNDEVQQISNSTQINGEQNQIRV</sequence>
<protein>
    <submittedName>
        <fullName evidence="4">Major facilitator superfamily mfs_1, putative</fullName>
        <ecNumber evidence="4">1.6.5.3</ecNumber>
    </submittedName>
</protein>
<feature type="transmembrane region" description="Helical" evidence="2">
    <location>
        <begin position="203"/>
        <end position="223"/>
    </location>
</feature>
<dbReference type="RefSeq" id="XP_004037224.1">
    <property type="nucleotide sequence ID" value="XM_004037176.1"/>
</dbReference>
<dbReference type="OrthoDB" id="310740at2759"/>
<feature type="transmembrane region" description="Helical" evidence="2">
    <location>
        <begin position="350"/>
        <end position="373"/>
    </location>
</feature>
<dbReference type="Gene3D" id="1.20.1250.20">
    <property type="entry name" value="MFS general substrate transporter like domains"/>
    <property type="match status" value="2"/>
</dbReference>
<feature type="transmembrane region" description="Helical" evidence="2">
    <location>
        <begin position="255"/>
        <end position="281"/>
    </location>
</feature>
<comment type="subcellular location">
    <subcellularLocation>
        <location evidence="1">Membrane</location>
        <topology evidence="1">Multi-pass membrane protein</topology>
    </subcellularLocation>
</comment>
<dbReference type="GeneID" id="14909412"/>
<dbReference type="Pfam" id="PF07690">
    <property type="entry name" value="MFS_1"/>
    <property type="match status" value="1"/>
</dbReference>
<evidence type="ECO:0000313" key="5">
    <source>
        <dbReference type="Proteomes" id="UP000008983"/>
    </source>
</evidence>
<dbReference type="InParanoid" id="G0QNH6"/>
<feature type="transmembrane region" description="Helical" evidence="2">
    <location>
        <begin position="43"/>
        <end position="62"/>
    </location>
</feature>
<dbReference type="OMA" id="IPLFVNH"/>
<feature type="transmembrane region" description="Helical" evidence="2">
    <location>
        <begin position="114"/>
        <end position="133"/>
    </location>
</feature>
<dbReference type="GO" id="GO:0016491">
    <property type="term" value="F:oxidoreductase activity"/>
    <property type="evidence" value="ECO:0007669"/>
    <property type="project" value="UniProtKB-KW"/>
</dbReference>
<proteinExistence type="predicted"/>
<dbReference type="PROSITE" id="PS50850">
    <property type="entry name" value="MFS"/>
    <property type="match status" value="1"/>
</dbReference>
<dbReference type="GO" id="GO:0016020">
    <property type="term" value="C:membrane"/>
    <property type="evidence" value="ECO:0007669"/>
    <property type="project" value="UniProtKB-SubCell"/>
</dbReference>
<evidence type="ECO:0000259" key="3">
    <source>
        <dbReference type="PROSITE" id="PS50850"/>
    </source>
</evidence>
<gene>
    <name evidence="4" type="ORF">IMG5_058580</name>
</gene>
<dbReference type="EMBL" id="GL983488">
    <property type="protein sequence ID" value="EGR33238.1"/>
    <property type="molecule type" value="Genomic_DNA"/>
</dbReference>
<dbReference type="GO" id="GO:0022857">
    <property type="term" value="F:transmembrane transporter activity"/>
    <property type="evidence" value="ECO:0007669"/>
    <property type="project" value="InterPro"/>
</dbReference>
<feature type="transmembrane region" description="Helical" evidence="2">
    <location>
        <begin position="293"/>
        <end position="315"/>
    </location>
</feature>
<keyword evidence="2" id="KW-0472">Membrane</keyword>
<dbReference type="AlphaFoldDB" id="G0QNH6"/>
<dbReference type="PANTHER" id="PTHR23524:SF1">
    <property type="entry name" value="MRH DOMAIN-CONTAINING PROTEIN-RELATED"/>
    <property type="match status" value="1"/>
</dbReference>
<keyword evidence="4" id="KW-0560">Oxidoreductase</keyword>